<dbReference type="PANTHER" id="PTHR43811">
    <property type="entry name" value="FKBP-TYPE PEPTIDYL-PROLYL CIS-TRANS ISOMERASE FKPA"/>
    <property type="match status" value="1"/>
</dbReference>
<keyword evidence="10" id="KW-1185">Reference proteome</keyword>
<evidence type="ECO:0000256" key="3">
    <source>
        <dbReference type="ARBA" id="ARBA00023110"/>
    </source>
</evidence>
<comment type="caution">
    <text evidence="9">The sequence shown here is derived from an EMBL/GenBank/DDBJ whole genome shotgun (WGS) entry which is preliminary data.</text>
</comment>
<sequence length="317" mass="32716">MRKISAALALVGLTSVGLVGCTVEAAPAPCVEGDSDALASLVTVEGGTATEPRVDVYTPFHVDEVLVDHLTDGDGPELSTDSQLLVMDYAFYAGDSGELFATTAYDGDLSNVFSMENIVSALPGLSEALLCAQAGSRVVVGLPADGINPDYAAQAGLAEDESMLAVVDVRKVYLPQAEGELRYNSSLGMPTVVRAPDGRPGIIIPDATAPEDLVVQTLIEGDGDVVEPGDTVRVQYTGLTWAEREVFDTTWDASPAALSLDQVVPGFAAALEGQTVGSQVLAVIPPDQGYGDQASGSIPAGSTLVFVIDILGVDEAS</sequence>
<evidence type="ECO:0000256" key="2">
    <source>
        <dbReference type="ARBA" id="ARBA00006577"/>
    </source>
</evidence>
<dbReference type="EC" id="5.2.1.8" evidence="6"/>
<feature type="signal peptide" evidence="7">
    <location>
        <begin position="1"/>
        <end position="25"/>
    </location>
</feature>
<dbReference type="EMBL" id="JAWJYN010000002">
    <property type="protein sequence ID" value="MDZ8162441.1"/>
    <property type="molecule type" value="Genomic_DNA"/>
</dbReference>
<dbReference type="GO" id="GO:0003755">
    <property type="term" value="F:peptidyl-prolyl cis-trans isomerase activity"/>
    <property type="evidence" value="ECO:0007669"/>
    <property type="project" value="UniProtKB-EC"/>
</dbReference>
<dbReference type="Pfam" id="PF00254">
    <property type="entry name" value="FKBP_C"/>
    <property type="match status" value="1"/>
</dbReference>
<comment type="similarity">
    <text evidence="2 6">Belongs to the FKBP-type PPIase family.</text>
</comment>
<reference evidence="9 10" key="1">
    <citation type="submission" date="2023-10" db="EMBL/GenBank/DDBJ databases">
        <title>Microbacterium xanthum sp. nov., isolated from seaweed.</title>
        <authorList>
            <person name="Lee S.D."/>
        </authorList>
    </citation>
    <scope>NUCLEOTIDE SEQUENCE [LARGE SCALE GENOMIC DNA]</scope>
    <source>
        <strain evidence="9 10">KCTC 19124</strain>
    </source>
</reference>
<protein>
    <recommendedName>
        <fullName evidence="6">Peptidyl-prolyl cis-trans isomerase</fullName>
        <ecNumber evidence="6">5.2.1.8</ecNumber>
    </recommendedName>
</protein>
<evidence type="ECO:0000259" key="8">
    <source>
        <dbReference type="PROSITE" id="PS50059"/>
    </source>
</evidence>
<gene>
    <name evidence="9" type="ORF">R2Q92_11415</name>
</gene>
<evidence type="ECO:0000313" key="9">
    <source>
        <dbReference type="EMBL" id="MDZ8162441.1"/>
    </source>
</evidence>
<keyword evidence="4 5" id="KW-0413">Isomerase</keyword>
<keyword evidence="3 5" id="KW-0697">Rotamase</keyword>
<dbReference type="SUPFAM" id="SSF54534">
    <property type="entry name" value="FKBP-like"/>
    <property type="match status" value="1"/>
</dbReference>
<dbReference type="Proteomes" id="UP001291912">
    <property type="component" value="Unassembled WGS sequence"/>
</dbReference>
<feature type="domain" description="PPIase FKBP-type" evidence="8">
    <location>
        <begin position="229"/>
        <end position="314"/>
    </location>
</feature>
<dbReference type="RefSeq" id="WP_194424895.1">
    <property type="nucleotide sequence ID" value="NZ_BAAAPT010000002.1"/>
</dbReference>
<evidence type="ECO:0000256" key="5">
    <source>
        <dbReference type="PROSITE-ProRule" id="PRU00277"/>
    </source>
</evidence>
<name>A0ABU5N8T0_9MICO</name>
<dbReference type="PROSITE" id="PS50059">
    <property type="entry name" value="FKBP_PPIASE"/>
    <property type="match status" value="1"/>
</dbReference>
<proteinExistence type="inferred from homology"/>
<accession>A0ABU5N8T0</accession>
<evidence type="ECO:0000256" key="6">
    <source>
        <dbReference type="RuleBase" id="RU003915"/>
    </source>
</evidence>
<comment type="catalytic activity">
    <reaction evidence="1 5 6">
        <text>[protein]-peptidylproline (omega=180) = [protein]-peptidylproline (omega=0)</text>
        <dbReference type="Rhea" id="RHEA:16237"/>
        <dbReference type="Rhea" id="RHEA-COMP:10747"/>
        <dbReference type="Rhea" id="RHEA-COMP:10748"/>
        <dbReference type="ChEBI" id="CHEBI:83833"/>
        <dbReference type="ChEBI" id="CHEBI:83834"/>
        <dbReference type="EC" id="5.2.1.8"/>
    </reaction>
</comment>
<dbReference type="PROSITE" id="PS51257">
    <property type="entry name" value="PROKAR_LIPOPROTEIN"/>
    <property type="match status" value="1"/>
</dbReference>
<dbReference type="Gene3D" id="3.10.50.40">
    <property type="match status" value="1"/>
</dbReference>
<evidence type="ECO:0000256" key="4">
    <source>
        <dbReference type="ARBA" id="ARBA00023235"/>
    </source>
</evidence>
<evidence type="ECO:0000313" key="10">
    <source>
        <dbReference type="Proteomes" id="UP001291912"/>
    </source>
</evidence>
<evidence type="ECO:0000256" key="7">
    <source>
        <dbReference type="SAM" id="SignalP"/>
    </source>
</evidence>
<organism evidence="9 10">
    <name type="scientific">Microbacterium aquimaris</name>
    <dbReference type="NCBI Taxonomy" id="459816"/>
    <lineage>
        <taxon>Bacteria</taxon>
        <taxon>Bacillati</taxon>
        <taxon>Actinomycetota</taxon>
        <taxon>Actinomycetes</taxon>
        <taxon>Micrococcales</taxon>
        <taxon>Microbacteriaceae</taxon>
        <taxon>Microbacterium</taxon>
    </lineage>
</organism>
<dbReference type="PANTHER" id="PTHR43811:SF19">
    <property type="entry name" value="39 KDA FK506-BINDING NUCLEAR PROTEIN"/>
    <property type="match status" value="1"/>
</dbReference>
<feature type="chain" id="PRO_5047376868" description="Peptidyl-prolyl cis-trans isomerase" evidence="7">
    <location>
        <begin position="26"/>
        <end position="317"/>
    </location>
</feature>
<evidence type="ECO:0000256" key="1">
    <source>
        <dbReference type="ARBA" id="ARBA00000971"/>
    </source>
</evidence>
<dbReference type="InterPro" id="IPR046357">
    <property type="entry name" value="PPIase_dom_sf"/>
</dbReference>
<dbReference type="InterPro" id="IPR001179">
    <property type="entry name" value="PPIase_FKBP_dom"/>
</dbReference>
<keyword evidence="7" id="KW-0732">Signal</keyword>